<dbReference type="AlphaFoldDB" id="A0AAW2VM18"/>
<dbReference type="Pfam" id="PF13456">
    <property type="entry name" value="RVT_3"/>
    <property type="match status" value="1"/>
</dbReference>
<sequence length="188" mass="20842">MPENGIIKLNYDGAIFSSSSEVGLGVIARDSAGACVWWKSARKRQVSEPEMVEALAAREAVLLARQFGWRKIVLEGDSANIHHKLNSPQPDSSTTGTVIRDIKSLVSDFDLCCFSLVRRMANKVAHCLARKASVSGNEGSCFPLCWLDICSLFWINELFNFSLKKKKKKKKKKVTKCCTAQKSTAVRS</sequence>
<dbReference type="CDD" id="cd06222">
    <property type="entry name" value="RNase_H_like"/>
    <property type="match status" value="1"/>
</dbReference>
<reference evidence="2" key="2">
    <citation type="journal article" date="2024" name="Plant">
        <title>Genomic evolution and insights into agronomic trait innovations of Sesamum species.</title>
        <authorList>
            <person name="Miao H."/>
            <person name="Wang L."/>
            <person name="Qu L."/>
            <person name="Liu H."/>
            <person name="Sun Y."/>
            <person name="Le M."/>
            <person name="Wang Q."/>
            <person name="Wei S."/>
            <person name="Zheng Y."/>
            <person name="Lin W."/>
            <person name="Duan Y."/>
            <person name="Cao H."/>
            <person name="Xiong S."/>
            <person name="Wang X."/>
            <person name="Wei L."/>
            <person name="Li C."/>
            <person name="Ma Q."/>
            <person name="Ju M."/>
            <person name="Zhao R."/>
            <person name="Li G."/>
            <person name="Mu C."/>
            <person name="Tian Q."/>
            <person name="Mei H."/>
            <person name="Zhang T."/>
            <person name="Gao T."/>
            <person name="Zhang H."/>
        </authorList>
    </citation>
    <scope>NUCLEOTIDE SEQUENCE</scope>
    <source>
        <strain evidence="2">G02</strain>
    </source>
</reference>
<dbReference type="InterPro" id="IPR053151">
    <property type="entry name" value="RNase_H-like"/>
</dbReference>
<gene>
    <name evidence="2" type="ORF">Sradi_0653300</name>
</gene>
<name>A0AAW2VM18_SESRA</name>
<evidence type="ECO:0000259" key="1">
    <source>
        <dbReference type="Pfam" id="PF13456"/>
    </source>
</evidence>
<dbReference type="PANTHER" id="PTHR47723:SF19">
    <property type="entry name" value="POLYNUCLEOTIDYL TRANSFERASE, RIBONUCLEASE H-LIKE SUPERFAMILY PROTEIN"/>
    <property type="match status" value="1"/>
</dbReference>
<reference evidence="2" key="1">
    <citation type="submission" date="2020-06" db="EMBL/GenBank/DDBJ databases">
        <authorList>
            <person name="Li T."/>
            <person name="Hu X."/>
            <person name="Zhang T."/>
            <person name="Song X."/>
            <person name="Zhang H."/>
            <person name="Dai N."/>
            <person name="Sheng W."/>
            <person name="Hou X."/>
            <person name="Wei L."/>
        </authorList>
    </citation>
    <scope>NUCLEOTIDE SEQUENCE</scope>
    <source>
        <strain evidence="2">G02</strain>
        <tissue evidence="2">Leaf</tissue>
    </source>
</reference>
<proteinExistence type="predicted"/>
<dbReference type="PANTHER" id="PTHR47723">
    <property type="entry name" value="OS05G0353850 PROTEIN"/>
    <property type="match status" value="1"/>
</dbReference>
<dbReference type="InterPro" id="IPR012337">
    <property type="entry name" value="RNaseH-like_sf"/>
</dbReference>
<dbReference type="GO" id="GO:0003676">
    <property type="term" value="F:nucleic acid binding"/>
    <property type="evidence" value="ECO:0007669"/>
    <property type="project" value="InterPro"/>
</dbReference>
<dbReference type="InterPro" id="IPR036397">
    <property type="entry name" value="RNaseH_sf"/>
</dbReference>
<feature type="domain" description="RNase H type-1" evidence="1">
    <location>
        <begin position="10"/>
        <end position="132"/>
    </location>
</feature>
<dbReference type="SUPFAM" id="SSF53098">
    <property type="entry name" value="Ribonuclease H-like"/>
    <property type="match status" value="1"/>
</dbReference>
<dbReference type="InterPro" id="IPR002156">
    <property type="entry name" value="RNaseH_domain"/>
</dbReference>
<comment type="caution">
    <text evidence="2">The sequence shown here is derived from an EMBL/GenBank/DDBJ whole genome shotgun (WGS) entry which is preliminary data.</text>
</comment>
<dbReference type="InterPro" id="IPR044730">
    <property type="entry name" value="RNase_H-like_dom_plant"/>
</dbReference>
<protein>
    <recommendedName>
        <fullName evidence="1">RNase H type-1 domain-containing protein</fullName>
    </recommendedName>
</protein>
<evidence type="ECO:0000313" key="2">
    <source>
        <dbReference type="EMBL" id="KAL0430273.1"/>
    </source>
</evidence>
<dbReference type="Gene3D" id="3.30.420.10">
    <property type="entry name" value="Ribonuclease H-like superfamily/Ribonuclease H"/>
    <property type="match status" value="1"/>
</dbReference>
<accession>A0AAW2VM18</accession>
<dbReference type="EMBL" id="JACGWJ010000003">
    <property type="protein sequence ID" value="KAL0430273.1"/>
    <property type="molecule type" value="Genomic_DNA"/>
</dbReference>
<organism evidence="2">
    <name type="scientific">Sesamum radiatum</name>
    <name type="common">Black benniseed</name>
    <dbReference type="NCBI Taxonomy" id="300843"/>
    <lineage>
        <taxon>Eukaryota</taxon>
        <taxon>Viridiplantae</taxon>
        <taxon>Streptophyta</taxon>
        <taxon>Embryophyta</taxon>
        <taxon>Tracheophyta</taxon>
        <taxon>Spermatophyta</taxon>
        <taxon>Magnoliopsida</taxon>
        <taxon>eudicotyledons</taxon>
        <taxon>Gunneridae</taxon>
        <taxon>Pentapetalae</taxon>
        <taxon>asterids</taxon>
        <taxon>lamiids</taxon>
        <taxon>Lamiales</taxon>
        <taxon>Pedaliaceae</taxon>
        <taxon>Sesamum</taxon>
    </lineage>
</organism>
<dbReference type="GO" id="GO:0004523">
    <property type="term" value="F:RNA-DNA hybrid ribonuclease activity"/>
    <property type="evidence" value="ECO:0007669"/>
    <property type="project" value="InterPro"/>
</dbReference>